<dbReference type="InterPro" id="IPR012545">
    <property type="entry name" value="DUF1697"/>
</dbReference>
<evidence type="ECO:0008006" key="3">
    <source>
        <dbReference type="Google" id="ProtNLM"/>
    </source>
</evidence>
<evidence type="ECO:0000313" key="1">
    <source>
        <dbReference type="EMBL" id="KKC39702.1"/>
    </source>
</evidence>
<evidence type="ECO:0000313" key="2">
    <source>
        <dbReference type="Proteomes" id="UP000033411"/>
    </source>
</evidence>
<dbReference type="RefSeq" id="WP_046138071.1">
    <property type="nucleotide sequence ID" value="NZ_LANJ01000011.1"/>
</dbReference>
<name>A0A0F5QFF0_9HYPH</name>
<accession>A0A0F5QFF0</accession>
<reference evidence="1 2" key="1">
    <citation type="submission" date="2015-03" db="EMBL/GenBank/DDBJ databases">
        <authorList>
            <person name="Lepp D."/>
            <person name="Hassan Y.I."/>
            <person name="Li X.-Z."/>
            <person name="Zhou T."/>
        </authorList>
    </citation>
    <scope>NUCLEOTIDE SEQUENCE [LARGE SCALE GENOMIC DNA]</scope>
    <source>
        <strain evidence="1 2">E84</strain>
    </source>
</reference>
<dbReference type="PIRSF" id="PIRSF008502">
    <property type="entry name" value="UCP008502"/>
    <property type="match status" value="1"/>
</dbReference>
<gene>
    <name evidence="1" type="ORF">WH87_06015</name>
</gene>
<dbReference type="PANTHER" id="PTHR36439:SF1">
    <property type="entry name" value="DUF1697 DOMAIN-CONTAINING PROTEIN"/>
    <property type="match status" value="1"/>
</dbReference>
<dbReference type="Proteomes" id="UP000033411">
    <property type="component" value="Unassembled WGS sequence"/>
</dbReference>
<dbReference type="EMBL" id="LANJ01000011">
    <property type="protein sequence ID" value="KKC39702.1"/>
    <property type="molecule type" value="Genomic_DNA"/>
</dbReference>
<dbReference type="PATRIC" id="fig|1293439.3.peg.770"/>
<dbReference type="STRING" id="1293439.WH87_06015"/>
<dbReference type="Pfam" id="PF08002">
    <property type="entry name" value="DUF1697"/>
    <property type="match status" value="1"/>
</dbReference>
<keyword evidence="2" id="KW-1185">Reference proteome</keyword>
<sequence length="178" mass="19131">MAVFVVLLRAIGPVTHKVMSMAQWRDATEAAGFRNPQTYVATGNMIVDADGTASEVAARMEQIITGLGLGSANKAFVRTATDMQALCAANPFPEATAQHPSDVAAYFFADEHPRLDWVNSFTGPEHIRIVAQHLVVDYHGGASASRLPGRIEKLSGVATARNWNTVRGLAERAAAREN</sequence>
<dbReference type="AlphaFoldDB" id="A0A0F5QFF0"/>
<dbReference type="PANTHER" id="PTHR36439">
    <property type="entry name" value="BLL4334 PROTEIN"/>
    <property type="match status" value="1"/>
</dbReference>
<organism evidence="1 2">
    <name type="scientific">Devosia epidermidihirudinis</name>
    <dbReference type="NCBI Taxonomy" id="1293439"/>
    <lineage>
        <taxon>Bacteria</taxon>
        <taxon>Pseudomonadati</taxon>
        <taxon>Pseudomonadota</taxon>
        <taxon>Alphaproteobacteria</taxon>
        <taxon>Hyphomicrobiales</taxon>
        <taxon>Devosiaceae</taxon>
        <taxon>Devosia</taxon>
    </lineage>
</organism>
<dbReference type="OrthoDB" id="9806494at2"/>
<comment type="caution">
    <text evidence="1">The sequence shown here is derived from an EMBL/GenBank/DDBJ whole genome shotgun (WGS) entry which is preliminary data.</text>
</comment>
<dbReference type="Gene3D" id="3.30.70.1280">
    <property type="entry name" value="SP0830-like domains"/>
    <property type="match status" value="1"/>
</dbReference>
<dbReference type="SUPFAM" id="SSF160379">
    <property type="entry name" value="SP0830-like"/>
    <property type="match status" value="1"/>
</dbReference>
<protein>
    <recommendedName>
        <fullName evidence="3">DUF1697 domain-containing protein</fullName>
    </recommendedName>
</protein>
<proteinExistence type="predicted"/>